<proteinExistence type="predicted"/>
<evidence type="ECO:0000313" key="2">
    <source>
        <dbReference type="Proteomes" id="UP001301958"/>
    </source>
</evidence>
<reference evidence="1" key="1">
    <citation type="journal article" date="2023" name="Mol. Phylogenet. Evol.">
        <title>Genome-scale phylogeny and comparative genomics of the fungal order Sordariales.</title>
        <authorList>
            <person name="Hensen N."/>
            <person name="Bonometti L."/>
            <person name="Westerberg I."/>
            <person name="Brannstrom I.O."/>
            <person name="Guillou S."/>
            <person name="Cros-Aarteil S."/>
            <person name="Calhoun S."/>
            <person name="Haridas S."/>
            <person name="Kuo A."/>
            <person name="Mondo S."/>
            <person name="Pangilinan J."/>
            <person name="Riley R."/>
            <person name="LaButti K."/>
            <person name="Andreopoulos B."/>
            <person name="Lipzen A."/>
            <person name="Chen C."/>
            <person name="Yan M."/>
            <person name="Daum C."/>
            <person name="Ng V."/>
            <person name="Clum A."/>
            <person name="Steindorff A."/>
            <person name="Ohm R.A."/>
            <person name="Martin F."/>
            <person name="Silar P."/>
            <person name="Natvig D.O."/>
            <person name="Lalanne C."/>
            <person name="Gautier V."/>
            <person name="Ament-Velasquez S.L."/>
            <person name="Kruys A."/>
            <person name="Hutchinson M.I."/>
            <person name="Powell A.J."/>
            <person name="Barry K."/>
            <person name="Miller A.N."/>
            <person name="Grigoriev I.V."/>
            <person name="Debuchy R."/>
            <person name="Gladieux P."/>
            <person name="Hiltunen Thoren M."/>
            <person name="Johannesson H."/>
        </authorList>
    </citation>
    <scope>NUCLEOTIDE SEQUENCE</scope>
    <source>
        <strain evidence="1">CBS 990.96</strain>
    </source>
</reference>
<sequence>MVVVVSGDRIHWVGCRQREPCDRLHKRRLDRYSDVVHRNIPLRIPQGFWVVEDAFVTIPEALISRETLTYVGISTSKGDEVWRQWIHWPADGPRREIDRDDGGFEGRVSLYDFIIDCVAGDDKPDTIGESKTEWLQCLDTCGTAPDTEAAIMDPDLTMLRNGGSCLYWVRDRIKMRYEELQEIQRTSRRRDMELRREEPNLIVSVTGLAPFNEGGFNPNFEPR</sequence>
<organism evidence="1 2">
    <name type="scientific">Podospora fimiseda</name>
    <dbReference type="NCBI Taxonomy" id="252190"/>
    <lineage>
        <taxon>Eukaryota</taxon>
        <taxon>Fungi</taxon>
        <taxon>Dikarya</taxon>
        <taxon>Ascomycota</taxon>
        <taxon>Pezizomycotina</taxon>
        <taxon>Sordariomycetes</taxon>
        <taxon>Sordariomycetidae</taxon>
        <taxon>Sordariales</taxon>
        <taxon>Podosporaceae</taxon>
        <taxon>Podospora</taxon>
    </lineage>
</organism>
<dbReference type="EMBL" id="MU865400">
    <property type="protein sequence ID" value="KAK4224182.1"/>
    <property type="molecule type" value="Genomic_DNA"/>
</dbReference>
<name>A0AAN7BJ35_9PEZI</name>
<dbReference type="AlphaFoldDB" id="A0AAN7BJ35"/>
<gene>
    <name evidence="1" type="ORF">QBC38DRAFT_485965</name>
</gene>
<evidence type="ECO:0000313" key="1">
    <source>
        <dbReference type="EMBL" id="KAK4224182.1"/>
    </source>
</evidence>
<dbReference type="Proteomes" id="UP001301958">
    <property type="component" value="Unassembled WGS sequence"/>
</dbReference>
<accession>A0AAN7BJ35</accession>
<protein>
    <submittedName>
        <fullName evidence="1">Uncharacterized protein</fullName>
    </submittedName>
</protein>
<keyword evidence="2" id="KW-1185">Reference proteome</keyword>
<reference evidence="1" key="2">
    <citation type="submission" date="2023-05" db="EMBL/GenBank/DDBJ databases">
        <authorList>
            <consortium name="Lawrence Berkeley National Laboratory"/>
            <person name="Steindorff A."/>
            <person name="Hensen N."/>
            <person name="Bonometti L."/>
            <person name="Westerberg I."/>
            <person name="Brannstrom I.O."/>
            <person name="Guillou S."/>
            <person name="Cros-Aarteil S."/>
            <person name="Calhoun S."/>
            <person name="Haridas S."/>
            <person name="Kuo A."/>
            <person name="Mondo S."/>
            <person name="Pangilinan J."/>
            <person name="Riley R."/>
            <person name="Labutti K."/>
            <person name="Andreopoulos B."/>
            <person name="Lipzen A."/>
            <person name="Chen C."/>
            <person name="Yanf M."/>
            <person name="Daum C."/>
            <person name="Ng V."/>
            <person name="Clum A."/>
            <person name="Ohm R."/>
            <person name="Martin F."/>
            <person name="Silar P."/>
            <person name="Natvig D."/>
            <person name="Lalanne C."/>
            <person name="Gautier V."/>
            <person name="Ament-Velasquez S.L."/>
            <person name="Kruys A."/>
            <person name="Hutchinson M.I."/>
            <person name="Powell A.J."/>
            <person name="Barry K."/>
            <person name="Miller A.N."/>
            <person name="Grigoriev I.V."/>
            <person name="Debuchy R."/>
            <person name="Gladieux P."/>
            <person name="Thoren M.H."/>
            <person name="Johannesson H."/>
        </authorList>
    </citation>
    <scope>NUCLEOTIDE SEQUENCE</scope>
    <source>
        <strain evidence="1">CBS 990.96</strain>
    </source>
</reference>
<comment type="caution">
    <text evidence="1">The sequence shown here is derived from an EMBL/GenBank/DDBJ whole genome shotgun (WGS) entry which is preliminary data.</text>
</comment>